<gene>
    <name evidence="2" type="ORF">GMARGA_LOCUS31721</name>
</gene>
<evidence type="ECO:0000259" key="1">
    <source>
        <dbReference type="Pfam" id="PF20209"/>
    </source>
</evidence>
<feature type="domain" description="DUF6570" evidence="1">
    <location>
        <begin position="112"/>
        <end position="220"/>
    </location>
</feature>
<dbReference type="Proteomes" id="UP000789901">
    <property type="component" value="Unassembled WGS sequence"/>
</dbReference>
<sequence>IPLMEVTESNEYLTCRHEKSKQLMYEKQTSNENLNRHQNDSAQKRKRRLGQCVELESITTELLFASDKKLLHNFRTTMNKLSNKLCKVCNKQFPSIELVQGECQCCNREKGTPKKFSAENNMDPGDVLQELQNFTEVKEMLIAQVFTVVSVYNLHGGQYAYRGNVINFPQDMQEFATRLPHHPSSLDILIVWRNSSNQSAFRNFQVCRDKNDTIINQLSETSNSQELYNGQTDNLDVNKNED</sequence>
<organism evidence="2 3">
    <name type="scientific">Gigaspora margarita</name>
    <dbReference type="NCBI Taxonomy" id="4874"/>
    <lineage>
        <taxon>Eukaryota</taxon>
        <taxon>Fungi</taxon>
        <taxon>Fungi incertae sedis</taxon>
        <taxon>Mucoromycota</taxon>
        <taxon>Glomeromycotina</taxon>
        <taxon>Glomeromycetes</taxon>
        <taxon>Diversisporales</taxon>
        <taxon>Gigasporaceae</taxon>
        <taxon>Gigaspora</taxon>
    </lineage>
</organism>
<dbReference type="InterPro" id="IPR046700">
    <property type="entry name" value="DUF6570"/>
</dbReference>
<keyword evidence="3" id="KW-1185">Reference proteome</keyword>
<evidence type="ECO:0000313" key="3">
    <source>
        <dbReference type="Proteomes" id="UP000789901"/>
    </source>
</evidence>
<comment type="caution">
    <text evidence="2">The sequence shown here is derived from an EMBL/GenBank/DDBJ whole genome shotgun (WGS) entry which is preliminary data.</text>
</comment>
<evidence type="ECO:0000313" key="2">
    <source>
        <dbReference type="EMBL" id="CAG8833775.1"/>
    </source>
</evidence>
<feature type="non-terminal residue" evidence="2">
    <location>
        <position position="1"/>
    </location>
</feature>
<feature type="non-terminal residue" evidence="2">
    <location>
        <position position="242"/>
    </location>
</feature>
<protein>
    <submittedName>
        <fullName evidence="2">10296_t:CDS:1</fullName>
    </submittedName>
</protein>
<dbReference type="Pfam" id="PF20209">
    <property type="entry name" value="DUF6570"/>
    <property type="match status" value="1"/>
</dbReference>
<proteinExistence type="predicted"/>
<name>A0ABN7WJN3_GIGMA</name>
<accession>A0ABN7WJN3</accession>
<reference evidence="2 3" key="1">
    <citation type="submission" date="2021-06" db="EMBL/GenBank/DDBJ databases">
        <authorList>
            <person name="Kallberg Y."/>
            <person name="Tangrot J."/>
            <person name="Rosling A."/>
        </authorList>
    </citation>
    <scope>NUCLEOTIDE SEQUENCE [LARGE SCALE GENOMIC DNA]</scope>
    <source>
        <strain evidence="2 3">120-4 pot B 10/14</strain>
    </source>
</reference>
<dbReference type="EMBL" id="CAJVQB010048034">
    <property type="protein sequence ID" value="CAG8833775.1"/>
    <property type="molecule type" value="Genomic_DNA"/>
</dbReference>